<feature type="compositionally biased region" description="Polar residues" evidence="1">
    <location>
        <begin position="205"/>
        <end position="219"/>
    </location>
</feature>
<feature type="compositionally biased region" description="Polar residues" evidence="1">
    <location>
        <begin position="444"/>
        <end position="462"/>
    </location>
</feature>
<accession>A0AAN6WNJ9</accession>
<name>A0AAN6WNJ9_9PEZI</name>
<feature type="region of interest" description="Disordered" evidence="1">
    <location>
        <begin position="444"/>
        <end position="538"/>
    </location>
</feature>
<feature type="compositionally biased region" description="Low complexity" evidence="1">
    <location>
        <begin position="110"/>
        <end position="121"/>
    </location>
</feature>
<reference evidence="2" key="2">
    <citation type="submission" date="2023-05" db="EMBL/GenBank/DDBJ databases">
        <authorList>
            <consortium name="Lawrence Berkeley National Laboratory"/>
            <person name="Steindorff A."/>
            <person name="Hensen N."/>
            <person name="Bonometti L."/>
            <person name="Westerberg I."/>
            <person name="Brannstrom I.O."/>
            <person name="Guillou S."/>
            <person name="Cros-Aarteil S."/>
            <person name="Calhoun S."/>
            <person name="Haridas S."/>
            <person name="Kuo A."/>
            <person name="Mondo S."/>
            <person name="Pangilinan J."/>
            <person name="Riley R."/>
            <person name="Labutti K."/>
            <person name="Andreopoulos B."/>
            <person name="Lipzen A."/>
            <person name="Chen C."/>
            <person name="Yanf M."/>
            <person name="Daum C."/>
            <person name="Ng V."/>
            <person name="Clum A."/>
            <person name="Ohm R."/>
            <person name="Martin F."/>
            <person name="Silar P."/>
            <person name="Natvig D."/>
            <person name="Lalanne C."/>
            <person name="Gautier V."/>
            <person name="Ament-Velasquez S.L."/>
            <person name="Kruys A."/>
            <person name="Hutchinson M.I."/>
            <person name="Powell A.J."/>
            <person name="Barry K."/>
            <person name="Miller A.N."/>
            <person name="Grigoriev I.V."/>
            <person name="Debuchy R."/>
            <person name="Gladieux P."/>
            <person name="Thoren M.H."/>
            <person name="Johannesson H."/>
        </authorList>
    </citation>
    <scope>NUCLEOTIDE SEQUENCE</scope>
    <source>
        <strain evidence="2">PSN309</strain>
    </source>
</reference>
<feature type="region of interest" description="Disordered" evidence="1">
    <location>
        <begin position="1"/>
        <end position="244"/>
    </location>
</feature>
<feature type="compositionally biased region" description="Basic residues" evidence="1">
    <location>
        <begin position="186"/>
        <end position="201"/>
    </location>
</feature>
<feature type="compositionally biased region" description="Polar residues" evidence="1">
    <location>
        <begin position="150"/>
        <end position="168"/>
    </location>
</feature>
<feature type="compositionally biased region" description="Low complexity" evidence="1">
    <location>
        <begin position="64"/>
        <end position="74"/>
    </location>
</feature>
<dbReference type="EMBL" id="MU864462">
    <property type="protein sequence ID" value="KAK4185096.1"/>
    <property type="molecule type" value="Genomic_DNA"/>
</dbReference>
<protein>
    <submittedName>
        <fullName evidence="2">Uncharacterized protein</fullName>
    </submittedName>
</protein>
<feature type="region of interest" description="Disordered" evidence="1">
    <location>
        <begin position="264"/>
        <end position="382"/>
    </location>
</feature>
<proteinExistence type="predicted"/>
<keyword evidence="3" id="KW-1185">Reference proteome</keyword>
<feature type="compositionally biased region" description="Acidic residues" evidence="1">
    <location>
        <begin position="528"/>
        <end position="538"/>
    </location>
</feature>
<dbReference type="AlphaFoldDB" id="A0AAN6WNJ9"/>
<feature type="compositionally biased region" description="Polar residues" evidence="1">
    <location>
        <begin position="505"/>
        <end position="517"/>
    </location>
</feature>
<sequence>MGPPPLPVSGRCRPGSRPRSSLSVGSPAVGSSPAPVVDSSPAPAADSSEVAAPSGQGGAADDQSVPAPASGPAPRSRKRKAPAPKLDEDGNPIKRKRRSAAEIRAEKEALAAAADADAAAAQERDMVPDDAVATGTTSGPNLPEPVPTRPTASRNTRRTSAQRSSLATADSEAENDDSDTANLRSSLRRSLPKLAQKRSHLSGHESGSNGGRSTRSARSTAGPDAIFVSDRGEERRREELANTEGMKFMVGGAFGGGKWHDTTTGVVWRPKNPMAQSRKRIVIKQKLPDPVQEPTGREDDADDNGSQHSDHPENDDDAEGDQEEPVFEPRGFRSRPSNPAESTAPAPRLWTRLSRAQLEARDREAQSQNPQQVQQRRQDWPVQGLDMTLTEASERLRTLSVASGNRALRTQDDFLSEYMFAQYLRELNPSMIATLNTLAELENQSRAAPSTDSGPGPQSTSHVPRASTGAVSRSQSALRPPAPPARYSPRYDGASGRSPRPGTLPGQTQPMTRSITGAKQPGTYVPFGEEDENEEMGN</sequence>
<feature type="compositionally biased region" description="Low complexity" evidence="1">
    <location>
        <begin position="366"/>
        <end position="382"/>
    </location>
</feature>
<organism evidence="2 3">
    <name type="scientific">Podospora australis</name>
    <dbReference type="NCBI Taxonomy" id="1536484"/>
    <lineage>
        <taxon>Eukaryota</taxon>
        <taxon>Fungi</taxon>
        <taxon>Dikarya</taxon>
        <taxon>Ascomycota</taxon>
        <taxon>Pezizomycotina</taxon>
        <taxon>Sordariomycetes</taxon>
        <taxon>Sordariomycetidae</taxon>
        <taxon>Sordariales</taxon>
        <taxon>Podosporaceae</taxon>
        <taxon>Podospora</taxon>
    </lineage>
</organism>
<reference evidence="2" key="1">
    <citation type="journal article" date="2023" name="Mol. Phylogenet. Evol.">
        <title>Genome-scale phylogeny and comparative genomics of the fungal order Sordariales.</title>
        <authorList>
            <person name="Hensen N."/>
            <person name="Bonometti L."/>
            <person name="Westerberg I."/>
            <person name="Brannstrom I.O."/>
            <person name="Guillou S."/>
            <person name="Cros-Aarteil S."/>
            <person name="Calhoun S."/>
            <person name="Haridas S."/>
            <person name="Kuo A."/>
            <person name="Mondo S."/>
            <person name="Pangilinan J."/>
            <person name="Riley R."/>
            <person name="LaButti K."/>
            <person name="Andreopoulos B."/>
            <person name="Lipzen A."/>
            <person name="Chen C."/>
            <person name="Yan M."/>
            <person name="Daum C."/>
            <person name="Ng V."/>
            <person name="Clum A."/>
            <person name="Steindorff A."/>
            <person name="Ohm R.A."/>
            <person name="Martin F."/>
            <person name="Silar P."/>
            <person name="Natvig D.O."/>
            <person name="Lalanne C."/>
            <person name="Gautier V."/>
            <person name="Ament-Velasquez S.L."/>
            <person name="Kruys A."/>
            <person name="Hutchinson M.I."/>
            <person name="Powell A.J."/>
            <person name="Barry K."/>
            <person name="Miller A.N."/>
            <person name="Grigoriev I.V."/>
            <person name="Debuchy R."/>
            <person name="Gladieux P."/>
            <person name="Hiltunen Thoren M."/>
            <person name="Johannesson H."/>
        </authorList>
    </citation>
    <scope>NUCLEOTIDE SEQUENCE</scope>
    <source>
        <strain evidence="2">PSN309</strain>
    </source>
</reference>
<feature type="compositionally biased region" description="Basic and acidic residues" evidence="1">
    <location>
        <begin position="230"/>
        <end position="240"/>
    </location>
</feature>
<dbReference type="Proteomes" id="UP001302126">
    <property type="component" value="Unassembled WGS sequence"/>
</dbReference>
<evidence type="ECO:0000256" key="1">
    <source>
        <dbReference type="SAM" id="MobiDB-lite"/>
    </source>
</evidence>
<comment type="caution">
    <text evidence="2">The sequence shown here is derived from an EMBL/GenBank/DDBJ whole genome shotgun (WGS) entry which is preliminary data.</text>
</comment>
<gene>
    <name evidence="2" type="ORF">QBC35DRAFT_504495</name>
</gene>
<evidence type="ECO:0000313" key="3">
    <source>
        <dbReference type="Proteomes" id="UP001302126"/>
    </source>
</evidence>
<feature type="compositionally biased region" description="Basic and acidic residues" evidence="1">
    <location>
        <begin position="99"/>
        <end position="109"/>
    </location>
</feature>
<feature type="compositionally biased region" description="Acidic residues" evidence="1">
    <location>
        <begin position="313"/>
        <end position="326"/>
    </location>
</feature>
<feature type="compositionally biased region" description="Low complexity" evidence="1">
    <location>
        <begin position="8"/>
        <end position="54"/>
    </location>
</feature>
<evidence type="ECO:0000313" key="2">
    <source>
        <dbReference type="EMBL" id="KAK4185096.1"/>
    </source>
</evidence>